<keyword evidence="9" id="KW-1185">Reference proteome</keyword>
<sequence>MSTSANFDYLQYISSTVDQKVVIRELMGAYGGDVWNFAFALARSPEHADAITQEAFVRAYRALPLFRGESSVKAWLLALTHSAAGSVKTSLLQRLPLRGKSGGADDPDNDRMNASWRTVMELPAKLREVLILSAHHRLTIAEIAYVLDISEETAKSRLHQARLKAIEAKGG</sequence>
<evidence type="ECO:0000256" key="1">
    <source>
        <dbReference type="ARBA" id="ARBA00010641"/>
    </source>
</evidence>
<gene>
    <name evidence="8" type="ORF">ACFFK0_15955</name>
</gene>
<dbReference type="SUPFAM" id="SSF88946">
    <property type="entry name" value="Sigma2 domain of RNA polymerase sigma factors"/>
    <property type="match status" value="1"/>
</dbReference>
<feature type="domain" description="RNA polymerase sigma-70 region 2" evidence="6">
    <location>
        <begin position="27"/>
        <end position="83"/>
    </location>
</feature>
<dbReference type="Pfam" id="PF08281">
    <property type="entry name" value="Sigma70_r4_2"/>
    <property type="match status" value="1"/>
</dbReference>
<protein>
    <submittedName>
        <fullName evidence="8">RNA polymerase sigma factor</fullName>
    </submittedName>
</protein>
<dbReference type="InterPro" id="IPR013325">
    <property type="entry name" value="RNA_pol_sigma_r2"/>
</dbReference>
<keyword evidence="3" id="KW-0731">Sigma factor</keyword>
<evidence type="ECO:0000256" key="5">
    <source>
        <dbReference type="ARBA" id="ARBA00023163"/>
    </source>
</evidence>
<dbReference type="CDD" id="cd06171">
    <property type="entry name" value="Sigma70_r4"/>
    <property type="match status" value="1"/>
</dbReference>
<evidence type="ECO:0000259" key="6">
    <source>
        <dbReference type="Pfam" id="PF04542"/>
    </source>
</evidence>
<evidence type="ECO:0000313" key="8">
    <source>
        <dbReference type="EMBL" id="MFC0213926.1"/>
    </source>
</evidence>
<comment type="similarity">
    <text evidence="1">Belongs to the sigma-70 factor family. ECF subfamily.</text>
</comment>
<proteinExistence type="inferred from homology"/>
<dbReference type="EMBL" id="JBHLWN010000067">
    <property type="protein sequence ID" value="MFC0213926.1"/>
    <property type="molecule type" value="Genomic_DNA"/>
</dbReference>
<dbReference type="Gene3D" id="1.10.10.10">
    <property type="entry name" value="Winged helix-like DNA-binding domain superfamily/Winged helix DNA-binding domain"/>
    <property type="match status" value="1"/>
</dbReference>
<keyword evidence="5" id="KW-0804">Transcription</keyword>
<dbReference type="Proteomes" id="UP001589776">
    <property type="component" value="Unassembled WGS sequence"/>
</dbReference>
<organism evidence="8 9">
    <name type="scientific">Paenibacillus chartarius</name>
    <dbReference type="NCBI Taxonomy" id="747481"/>
    <lineage>
        <taxon>Bacteria</taxon>
        <taxon>Bacillati</taxon>
        <taxon>Bacillota</taxon>
        <taxon>Bacilli</taxon>
        <taxon>Bacillales</taxon>
        <taxon>Paenibacillaceae</taxon>
        <taxon>Paenibacillus</taxon>
    </lineage>
</organism>
<dbReference type="InterPro" id="IPR036388">
    <property type="entry name" value="WH-like_DNA-bd_sf"/>
</dbReference>
<dbReference type="InterPro" id="IPR007627">
    <property type="entry name" value="RNA_pol_sigma70_r2"/>
</dbReference>
<dbReference type="InterPro" id="IPR013324">
    <property type="entry name" value="RNA_pol_sigma_r3/r4-like"/>
</dbReference>
<dbReference type="Pfam" id="PF04542">
    <property type="entry name" value="Sigma70_r2"/>
    <property type="match status" value="1"/>
</dbReference>
<dbReference type="PANTHER" id="PTHR43133">
    <property type="entry name" value="RNA POLYMERASE ECF-TYPE SIGMA FACTO"/>
    <property type="match status" value="1"/>
</dbReference>
<evidence type="ECO:0000256" key="3">
    <source>
        <dbReference type="ARBA" id="ARBA00023082"/>
    </source>
</evidence>
<dbReference type="SUPFAM" id="SSF88659">
    <property type="entry name" value="Sigma3 and sigma4 domains of RNA polymerase sigma factors"/>
    <property type="match status" value="1"/>
</dbReference>
<feature type="domain" description="RNA polymerase sigma factor 70 region 4 type 2" evidence="7">
    <location>
        <begin position="117"/>
        <end position="164"/>
    </location>
</feature>
<dbReference type="PANTHER" id="PTHR43133:SF8">
    <property type="entry name" value="RNA POLYMERASE SIGMA FACTOR HI_1459-RELATED"/>
    <property type="match status" value="1"/>
</dbReference>
<evidence type="ECO:0000256" key="2">
    <source>
        <dbReference type="ARBA" id="ARBA00023015"/>
    </source>
</evidence>
<comment type="caution">
    <text evidence="8">The sequence shown here is derived from an EMBL/GenBank/DDBJ whole genome shotgun (WGS) entry which is preliminary data.</text>
</comment>
<accession>A0ABV6DMP9</accession>
<dbReference type="InterPro" id="IPR039425">
    <property type="entry name" value="RNA_pol_sigma-70-like"/>
</dbReference>
<name>A0ABV6DMP9_9BACL</name>
<reference evidence="8 9" key="1">
    <citation type="submission" date="2024-09" db="EMBL/GenBank/DDBJ databases">
        <authorList>
            <person name="Sun Q."/>
            <person name="Mori K."/>
        </authorList>
    </citation>
    <scope>NUCLEOTIDE SEQUENCE [LARGE SCALE GENOMIC DNA]</scope>
    <source>
        <strain evidence="8 9">CCM 7759</strain>
    </source>
</reference>
<keyword evidence="4" id="KW-0238">DNA-binding</keyword>
<evidence type="ECO:0000259" key="7">
    <source>
        <dbReference type="Pfam" id="PF08281"/>
    </source>
</evidence>
<keyword evidence="2" id="KW-0805">Transcription regulation</keyword>
<dbReference type="Gene3D" id="1.10.1740.10">
    <property type="match status" value="1"/>
</dbReference>
<evidence type="ECO:0000313" key="9">
    <source>
        <dbReference type="Proteomes" id="UP001589776"/>
    </source>
</evidence>
<evidence type="ECO:0000256" key="4">
    <source>
        <dbReference type="ARBA" id="ARBA00023125"/>
    </source>
</evidence>
<dbReference type="RefSeq" id="WP_377471256.1">
    <property type="nucleotide sequence ID" value="NZ_JBHLWN010000067.1"/>
</dbReference>
<dbReference type="InterPro" id="IPR013249">
    <property type="entry name" value="RNA_pol_sigma70_r4_t2"/>
</dbReference>